<dbReference type="PANTHER" id="PTHR22461:SF2">
    <property type="entry name" value="SERINE-RICH COILED-COIL DOMAIN-CONTAINING PROTEIN 2"/>
    <property type="match status" value="1"/>
</dbReference>
<feature type="compositionally biased region" description="Low complexity" evidence="4">
    <location>
        <begin position="392"/>
        <end position="401"/>
    </location>
</feature>
<feature type="compositionally biased region" description="Polar residues" evidence="4">
    <location>
        <begin position="28"/>
        <end position="44"/>
    </location>
</feature>
<sequence>MGSLNGSLGGSSDLSASLGGLHRARNLQTVSSLPTLSTPNTPSSLKKPLLPNCVLSKSLNSNVTPAGYKLARSSPVKQQQPLLPGRAKEKLQPLAPERRALVALASDTESAERAETSDFHSDSEGSFQDKKGACRQSQSGKYAETSEDMSLSSASSLDRGDTSEEFLDDFDSPGDVLSDVDTAENSDSSRKHTKKLQTDWLQPDMTELKDISPMDVSCGSLVLCPESNHTPAESSLELSPSNSSGGTYMWDEEGLEPIEGPASHPLDSYEDADLNSLNERLSALRRRQGAQDLLAPFYSEGKQHIQAFDELTIEHMSQDCHILKNHLLRLQDLLKLEDADSPVQAAEMEAEDKSTTLQELIKEVQGLREELRSRDRTIAQLRLQCQQLQQQPQQMPAQGHQVRCQCHHQRAPHSQRTSDQRLDKQKQQHYDKATQTHHRPPANTGVLPTPMLSPWQAQNQGLARPSMQQRRHSESLTPSAVQYVCKGIRRYSRTSV</sequence>
<dbReference type="InterPro" id="IPR029627">
    <property type="entry name" value="CCSER"/>
</dbReference>
<protein>
    <recommendedName>
        <fullName evidence="7">Coiled-coil serine-rich protein 2</fullName>
    </recommendedName>
</protein>
<evidence type="ECO:0000256" key="2">
    <source>
        <dbReference type="ARBA" id="ARBA00023054"/>
    </source>
</evidence>
<accession>A0AAW0NNS2</accession>
<dbReference type="PANTHER" id="PTHR22461">
    <property type="entry name" value="SERINE-RICH COILED-COIL DOMAIN-CONTAINING PROTEIN 2-RELATED"/>
    <property type="match status" value="1"/>
</dbReference>
<gene>
    <name evidence="5" type="ORF">WMY93_018648</name>
</gene>
<feature type="coiled-coil region" evidence="3">
    <location>
        <begin position="343"/>
        <end position="391"/>
    </location>
</feature>
<dbReference type="GO" id="GO:0008017">
    <property type="term" value="F:microtubule binding"/>
    <property type="evidence" value="ECO:0007669"/>
    <property type="project" value="TreeGrafter"/>
</dbReference>
<feature type="region of interest" description="Disordered" evidence="4">
    <location>
        <begin position="392"/>
        <end position="478"/>
    </location>
</feature>
<evidence type="ECO:0000313" key="5">
    <source>
        <dbReference type="EMBL" id="KAK7901879.1"/>
    </source>
</evidence>
<comment type="caution">
    <text evidence="5">The sequence shown here is derived from an EMBL/GenBank/DDBJ whole genome shotgun (WGS) entry which is preliminary data.</text>
</comment>
<dbReference type="AlphaFoldDB" id="A0AAW0NNS2"/>
<feature type="region of interest" description="Disordered" evidence="4">
    <location>
        <begin position="65"/>
        <end position="198"/>
    </location>
</feature>
<evidence type="ECO:0000313" key="6">
    <source>
        <dbReference type="Proteomes" id="UP001460270"/>
    </source>
</evidence>
<feature type="compositionally biased region" description="Low complexity" evidence="4">
    <location>
        <begin position="233"/>
        <end position="244"/>
    </location>
</feature>
<name>A0AAW0NNS2_9GOBI</name>
<reference evidence="6" key="1">
    <citation type="submission" date="2024-04" db="EMBL/GenBank/DDBJ databases">
        <title>Salinicola lusitanus LLJ914,a marine bacterium isolated from the Okinawa Trough.</title>
        <authorList>
            <person name="Li J."/>
        </authorList>
    </citation>
    <scope>NUCLEOTIDE SEQUENCE [LARGE SCALE GENOMIC DNA]</scope>
</reference>
<dbReference type="GO" id="GO:0015630">
    <property type="term" value="C:microtubule cytoskeleton"/>
    <property type="evidence" value="ECO:0007669"/>
    <property type="project" value="TreeGrafter"/>
</dbReference>
<feature type="compositionally biased region" description="Basic and acidic residues" evidence="4">
    <location>
        <begin position="86"/>
        <end position="100"/>
    </location>
</feature>
<dbReference type="Proteomes" id="UP001460270">
    <property type="component" value="Unassembled WGS sequence"/>
</dbReference>
<feature type="compositionally biased region" description="Acidic residues" evidence="4">
    <location>
        <begin position="163"/>
        <end position="172"/>
    </location>
</feature>
<feature type="region of interest" description="Disordered" evidence="4">
    <location>
        <begin position="28"/>
        <end position="51"/>
    </location>
</feature>
<feature type="region of interest" description="Disordered" evidence="4">
    <location>
        <begin position="229"/>
        <end position="268"/>
    </location>
</feature>
<evidence type="ECO:0000256" key="3">
    <source>
        <dbReference type="SAM" id="Coils"/>
    </source>
</evidence>
<keyword evidence="2 3" id="KW-0175">Coiled coil</keyword>
<dbReference type="GO" id="GO:0001578">
    <property type="term" value="P:microtubule bundle formation"/>
    <property type="evidence" value="ECO:0007669"/>
    <property type="project" value="TreeGrafter"/>
</dbReference>
<evidence type="ECO:0000256" key="1">
    <source>
        <dbReference type="ARBA" id="ARBA00010949"/>
    </source>
</evidence>
<keyword evidence="6" id="KW-1185">Reference proteome</keyword>
<feature type="compositionally biased region" description="Basic and acidic residues" evidence="4">
    <location>
        <begin position="416"/>
        <end position="434"/>
    </location>
</feature>
<organism evidence="5 6">
    <name type="scientific">Mugilogobius chulae</name>
    <name type="common">yellowstripe goby</name>
    <dbReference type="NCBI Taxonomy" id="88201"/>
    <lineage>
        <taxon>Eukaryota</taxon>
        <taxon>Metazoa</taxon>
        <taxon>Chordata</taxon>
        <taxon>Craniata</taxon>
        <taxon>Vertebrata</taxon>
        <taxon>Euteleostomi</taxon>
        <taxon>Actinopterygii</taxon>
        <taxon>Neopterygii</taxon>
        <taxon>Teleostei</taxon>
        <taxon>Neoteleostei</taxon>
        <taxon>Acanthomorphata</taxon>
        <taxon>Gobiaria</taxon>
        <taxon>Gobiiformes</taxon>
        <taxon>Gobioidei</taxon>
        <taxon>Gobiidae</taxon>
        <taxon>Gobionellinae</taxon>
        <taxon>Mugilogobius</taxon>
    </lineage>
</organism>
<comment type="similarity">
    <text evidence="1">Belongs to the CCSER family.</text>
</comment>
<feature type="compositionally biased region" description="Basic and acidic residues" evidence="4">
    <location>
        <begin position="110"/>
        <end position="132"/>
    </location>
</feature>
<evidence type="ECO:0000256" key="4">
    <source>
        <dbReference type="SAM" id="MobiDB-lite"/>
    </source>
</evidence>
<proteinExistence type="inferred from homology"/>
<evidence type="ECO:0008006" key="7">
    <source>
        <dbReference type="Google" id="ProtNLM"/>
    </source>
</evidence>
<dbReference type="EMBL" id="JBBPFD010000013">
    <property type="protein sequence ID" value="KAK7901879.1"/>
    <property type="molecule type" value="Genomic_DNA"/>
</dbReference>